<feature type="domain" description="DUF4185" evidence="2">
    <location>
        <begin position="125"/>
        <end position="423"/>
    </location>
</feature>
<dbReference type="EMBL" id="FODD01000013">
    <property type="protein sequence ID" value="SEN94575.1"/>
    <property type="molecule type" value="Genomic_DNA"/>
</dbReference>
<gene>
    <name evidence="3" type="ORF">SAMN05216267_1013121</name>
</gene>
<dbReference type="RefSeq" id="WP_256090378.1">
    <property type="nucleotide sequence ID" value="NZ_MDCQ01000621.1"/>
</dbReference>
<accession>A0A1H8KNW0</accession>
<name>A0A1H8KNW0_9ACTN</name>
<evidence type="ECO:0000313" key="3">
    <source>
        <dbReference type="EMBL" id="SEN94575.1"/>
    </source>
</evidence>
<evidence type="ECO:0000313" key="4">
    <source>
        <dbReference type="Proteomes" id="UP000181951"/>
    </source>
</evidence>
<feature type="compositionally biased region" description="Low complexity" evidence="1">
    <location>
        <begin position="17"/>
        <end position="51"/>
    </location>
</feature>
<organism evidence="3 4">
    <name type="scientific">Actinacidiphila rubida</name>
    <dbReference type="NCBI Taxonomy" id="310780"/>
    <lineage>
        <taxon>Bacteria</taxon>
        <taxon>Bacillati</taxon>
        <taxon>Actinomycetota</taxon>
        <taxon>Actinomycetes</taxon>
        <taxon>Kitasatosporales</taxon>
        <taxon>Streptomycetaceae</taxon>
        <taxon>Actinacidiphila</taxon>
    </lineage>
</organism>
<keyword evidence="4" id="KW-1185">Reference proteome</keyword>
<dbReference type="AlphaFoldDB" id="A0A1H8KNW0"/>
<evidence type="ECO:0000256" key="1">
    <source>
        <dbReference type="SAM" id="MobiDB-lite"/>
    </source>
</evidence>
<evidence type="ECO:0000259" key="2">
    <source>
        <dbReference type="Pfam" id="PF13810"/>
    </source>
</evidence>
<dbReference type="Pfam" id="PF13810">
    <property type="entry name" value="DUF4185"/>
    <property type="match status" value="1"/>
</dbReference>
<feature type="region of interest" description="Disordered" evidence="1">
    <location>
        <begin position="1"/>
        <end position="51"/>
    </location>
</feature>
<reference evidence="3 4" key="1">
    <citation type="submission" date="2016-10" db="EMBL/GenBank/DDBJ databases">
        <authorList>
            <person name="de Groot N.N."/>
        </authorList>
    </citation>
    <scope>NUCLEOTIDE SEQUENCE [LARGE SCALE GENOMIC DNA]</scope>
    <source>
        <strain evidence="3 4">CGMCC 4.2026</strain>
    </source>
</reference>
<dbReference type="Proteomes" id="UP000181951">
    <property type="component" value="Unassembled WGS sequence"/>
</dbReference>
<dbReference type="STRING" id="310780.SAMN05216267_1013121"/>
<proteinExistence type="predicted"/>
<protein>
    <recommendedName>
        <fullName evidence="2">DUF4185 domain-containing protein</fullName>
    </recommendedName>
</protein>
<sequence length="454" mass="46416">MSAPLVPGPAGAGTGAEGTTPRATTGAGSAPAGAAAAPHTTQPPAGGGPAPARRAVIAGLFGAALGGTGLLPSGTSRAAASTPVAGGAVVARPAPGGGIAPGTAGTVAPGVITGAKIADLTGPAQTGQFAAPWTDLGIPARCPDGSLLFVCGDTFDGSGVGGPDWRAPVGLRSSSSNLASVRIDGAVGGSHAVGLVPEGHAGGTTAIPSDVFTVGDTMYMHLMRGVIYQTDHSDFWRSTDNGATWQYLCQWPGSQYNGQFQQKTYAVADDGYCYVLSTAFNRDAVSGLLLHRVPQSQLGTPAAYQPWGYANGAWAWGNAPTTITTARRWGEICFRAMDGQYAFTWLNMDVLSMRAQIFALPTSNLFTTPEQTMIVPTTPGNEGGNAVASPYGGFVFPGSTFADFHIAVSQWYDSTDYRVMHYRVDGLDAVPAARPTRAASRHAEGARARAGDVV</sequence>
<dbReference type="InterPro" id="IPR025442">
    <property type="entry name" value="DUF4185"/>
</dbReference>